<organism evidence="1 2">
    <name type="scientific">Fusarium oxysporum</name>
    <name type="common">Fusarium vascular wilt</name>
    <dbReference type="NCBI Taxonomy" id="5507"/>
    <lineage>
        <taxon>Eukaryota</taxon>
        <taxon>Fungi</taxon>
        <taxon>Dikarya</taxon>
        <taxon>Ascomycota</taxon>
        <taxon>Pezizomycotina</taxon>
        <taxon>Sordariomycetes</taxon>
        <taxon>Hypocreomycetidae</taxon>
        <taxon>Hypocreales</taxon>
        <taxon>Nectriaceae</taxon>
        <taxon>Fusarium</taxon>
        <taxon>Fusarium oxysporum species complex</taxon>
    </lineage>
</organism>
<dbReference type="Proteomes" id="UP000285084">
    <property type="component" value="Unassembled WGS sequence"/>
</dbReference>
<dbReference type="AlphaFoldDB" id="A0A420M6A2"/>
<evidence type="ECO:0000313" key="1">
    <source>
        <dbReference type="EMBL" id="RKK48167.1"/>
    </source>
</evidence>
<accession>A0A420M6A2</accession>
<gene>
    <name evidence="1" type="ORF">BFJ69_g18143</name>
</gene>
<dbReference type="EMBL" id="MRCX01001482">
    <property type="protein sequence ID" value="RKK48167.1"/>
    <property type="molecule type" value="Genomic_DNA"/>
</dbReference>
<reference evidence="1 2" key="1">
    <citation type="journal article" date="2018" name="Sci. Rep.">
        <title>Characterisation of pathogen-specific regions and novel effector candidates in Fusarium oxysporum f. sp. cepae.</title>
        <authorList>
            <person name="Armitage A.D."/>
            <person name="Taylor A."/>
            <person name="Sobczyk M.K."/>
            <person name="Baxter L."/>
            <person name="Greenfield B.P."/>
            <person name="Bates H.J."/>
            <person name="Wilson F."/>
            <person name="Jackson A.C."/>
            <person name="Ott S."/>
            <person name="Harrison R.J."/>
            <person name="Clarkson J.P."/>
        </authorList>
    </citation>
    <scope>NUCLEOTIDE SEQUENCE [LARGE SCALE GENOMIC DNA]</scope>
    <source>
        <strain evidence="1 2">Fo_A13</strain>
    </source>
</reference>
<protein>
    <submittedName>
        <fullName evidence="1">Uncharacterized protein</fullName>
    </submittedName>
</protein>
<name>A0A420M6A2_FUSOX</name>
<comment type="caution">
    <text evidence="1">The sequence shown here is derived from an EMBL/GenBank/DDBJ whole genome shotgun (WGS) entry which is preliminary data.</text>
</comment>
<proteinExistence type="predicted"/>
<sequence length="35" mass="3984">MVQAPVLPVEFYDPSSKRHSIVTSIHSKQDLEEDT</sequence>
<evidence type="ECO:0000313" key="2">
    <source>
        <dbReference type="Proteomes" id="UP000285084"/>
    </source>
</evidence>